<evidence type="ECO:0000313" key="3">
    <source>
        <dbReference type="Proteomes" id="UP000789405"/>
    </source>
</evidence>
<comment type="caution">
    <text evidence="2">The sequence shown here is derived from an EMBL/GenBank/DDBJ whole genome shotgun (WGS) entry which is preliminary data.</text>
</comment>
<protein>
    <submittedName>
        <fullName evidence="2">11668_t:CDS:1</fullName>
    </submittedName>
</protein>
<gene>
    <name evidence="2" type="ORF">DERYTH_LOCUS14616</name>
</gene>
<dbReference type="InterPro" id="IPR000719">
    <property type="entry name" value="Prot_kinase_dom"/>
</dbReference>
<dbReference type="GO" id="GO:0004672">
    <property type="term" value="F:protein kinase activity"/>
    <property type="evidence" value="ECO:0007669"/>
    <property type="project" value="InterPro"/>
</dbReference>
<reference evidence="2" key="1">
    <citation type="submission" date="2021-06" db="EMBL/GenBank/DDBJ databases">
        <authorList>
            <person name="Kallberg Y."/>
            <person name="Tangrot J."/>
            <person name="Rosling A."/>
        </authorList>
    </citation>
    <scope>NUCLEOTIDE SEQUENCE</scope>
    <source>
        <strain evidence="2">MA453B</strain>
    </source>
</reference>
<dbReference type="AlphaFoldDB" id="A0A9N9I8Q0"/>
<dbReference type="InterPro" id="IPR011009">
    <property type="entry name" value="Kinase-like_dom_sf"/>
</dbReference>
<sequence length="286" mass="33133">EIDNLNFSMGKKKRLRCNHPKEKFDLCSSCIASHFPEESAAALFHCYNKESSSFRILGFTQDPTNMQYYVITTYAESGDLNKYMCDNLTTLTWMDRLFIIWDISLDLERIHKAGLIHRDIHSGNILHTREVQHLLREVPIHTGYWNYYVGTNKWETTFGSMPHDINLSTAICKGLRPQPVPNTLPFYLQLMQNCWDNDPLKRPTAKEIKDQVGKWCWQPSKRKIQQMTDADESHYLSHTLLDDEKKSPEASFTSRALPLVTNISSRENMLVIASYDDPGLLKEILS</sequence>
<keyword evidence="3" id="KW-1185">Reference proteome</keyword>
<dbReference type="InterPro" id="IPR050167">
    <property type="entry name" value="Ser_Thr_protein_kinase"/>
</dbReference>
<evidence type="ECO:0000313" key="2">
    <source>
        <dbReference type="EMBL" id="CAG8724773.1"/>
    </source>
</evidence>
<dbReference type="GO" id="GO:0005524">
    <property type="term" value="F:ATP binding"/>
    <property type="evidence" value="ECO:0007669"/>
    <property type="project" value="InterPro"/>
</dbReference>
<dbReference type="EMBL" id="CAJVPY010011156">
    <property type="protein sequence ID" value="CAG8724773.1"/>
    <property type="molecule type" value="Genomic_DNA"/>
</dbReference>
<dbReference type="PANTHER" id="PTHR23257">
    <property type="entry name" value="SERINE-THREONINE PROTEIN KINASE"/>
    <property type="match status" value="1"/>
</dbReference>
<dbReference type="GO" id="GO:0005737">
    <property type="term" value="C:cytoplasm"/>
    <property type="evidence" value="ECO:0007669"/>
    <property type="project" value="TreeGrafter"/>
</dbReference>
<organism evidence="2 3">
    <name type="scientific">Dentiscutata erythropus</name>
    <dbReference type="NCBI Taxonomy" id="1348616"/>
    <lineage>
        <taxon>Eukaryota</taxon>
        <taxon>Fungi</taxon>
        <taxon>Fungi incertae sedis</taxon>
        <taxon>Mucoromycota</taxon>
        <taxon>Glomeromycotina</taxon>
        <taxon>Glomeromycetes</taxon>
        <taxon>Diversisporales</taxon>
        <taxon>Gigasporaceae</taxon>
        <taxon>Dentiscutata</taxon>
    </lineage>
</organism>
<accession>A0A9N9I8Q0</accession>
<dbReference type="Gene3D" id="1.10.510.10">
    <property type="entry name" value="Transferase(Phosphotransferase) domain 1"/>
    <property type="match status" value="2"/>
</dbReference>
<dbReference type="PROSITE" id="PS50011">
    <property type="entry name" value="PROTEIN_KINASE_DOM"/>
    <property type="match status" value="1"/>
</dbReference>
<dbReference type="GO" id="GO:0007165">
    <property type="term" value="P:signal transduction"/>
    <property type="evidence" value="ECO:0007669"/>
    <property type="project" value="TreeGrafter"/>
</dbReference>
<feature type="domain" description="Protein kinase" evidence="1">
    <location>
        <begin position="1"/>
        <end position="286"/>
    </location>
</feature>
<dbReference type="SUPFAM" id="SSF56112">
    <property type="entry name" value="Protein kinase-like (PK-like)"/>
    <property type="match status" value="1"/>
</dbReference>
<feature type="non-terminal residue" evidence="2">
    <location>
        <position position="286"/>
    </location>
</feature>
<evidence type="ECO:0000259" key="1">
    <source>
        <dbReference type="PROSITE" id="PS50011"/>
    </source>
</evidence>
<dbReference type="OrthoDB" id="544350at2759"/>
<dbReference type="Proteomes" id="UP000789405">
    <property type="component" value="Unassembled WGS sequence"/>
</dbReference>
<proteinExistence type="predicted"/>
<dbReference type="InterPro" id="IPR001245">
    <property type="entry name" value="Ser-Thr/Tyr_kinase_cat_dom"/>
</dbReference>
<dbReference type="Pfam" id="PF07714">
    <property type="entry name" value="PK_Tyr_Ser-Thr"/>
    <property type="match status" value="1"/>
</dbReference>
<name>A0A9N9I8Q0_9GLOM</name>